<dbReference type="InterPro" id="IPR036691">
    <property type="entry name" value="Endo/exonu/phosph_ase_sf"/>
</dbReference>
<evidence type="ECO:0000259" key="1">
    <source>
        <dbReference type="Pfam" id="PF03372"/>
    </source>
</evidence>
<dbReference type="PANTHER" id="PTHR41349">
    <property type="match status" value="1"/>
</dbReference>
<dbReference type="Pfam" id="PF03372">
    <property type="entry name" value="Exo_endo_phos"/>
    <property type="match status" value="1"/>
</dbReference>
<sequence>MKLRKIILLLLIALLGHTLFAQAKNEVKVLQINIWQEGTVVPNGFPAIADEIIAKHADVVLFSEVRNYKGTDLIQRILTELKSKGAIYFGQSSDAKLDVGFISKYPIESQHALYEKDSTMGGVLKSKIKIGKRSFVCYSLHLDYTNYACYLPRGYDGLTWEKLDRPVSDVGTIIEANRKSKRDEAIQDILSDVEKEDQSQSFIIAGDFNEPSHLDWTLATKDLFDHRGAVVPWDCSVLLEKAGFIDSFRQLYPNPVSHPGFTYPAFNKDVPIGKLAWAPTADDRDRIDYVYYRSKKPLKPVKANIVGPVETVKYGQKQEKDSEDNFLLPEGVWPTDHKAMLVMFKF</sequence>
<evidence type="ECO:0000313" key="2">
    <source>
        <dbReference type="EMBL" id="SPZ85514.1"/>
    </source>
</evidence>
<dbReference type="PANTHER" id="PTHR41349:SF1">
    <property type="entry name" value="PROTEIN CBG08683"/>
    <property type="match status" value="1"/>
</dbReference>
<evidence type="ECO:0000313" key="3">
    <source>
        <dbReference type="Proteomes" id="UP000251241"/>
    </source>
</evidence>
<protein>
    <submittedName>
        <fullName evidence="2">Uncharacterized protein conserved in bacteria</fullName>
    </submittedName>
</protein>
<proteinExistence type="predicted"/>
<gene>
    <name evidence="2" type="ORF">NCTC11343_02076</name>
</gene>
<feature type="domain" description="Endonuclease/exonuclease/phosphatase" evidence="1">
    <location>
        <begin position="43"/>
        <end position="337"/>
    </location>
</feature>
<organism evidence="2 3">
    <name type="scientific">Sphingobacterium multivorum</name>
    <dbReference type="NCBI Taxonomy" id="28454"/>
    <lineage>
        <taxon>Bacteria</taxon>
        <taxon>Pseudomonadati</taxon>
        <taxon>Bacteroidota</taxon>
        <taxon>Sphingobacteriia</taxon>
        <taxon>Sphingobacteriales</taxon>
        <taxon>Sphingobacteriaceae</taxon>
        <taxon>Sphingobacterium</taxon>
    </lineage>
</organism>
<accession>A0A2X2IW16</accession>
<dbReference type="GO" id="GO:0003824">
    <property type="term" value="F:catalytic activity"/>
    <property type="evidence" value="ECO:0007669"/>
    <property type="project" value="InterPro"/>
</dbReference>
<dbReference type="EMBL" id="UAUU01000008">
    <property type="protein sequence ID" value="SPZ85514.1"/>
    <property type="molecule type" value="Genomic_DNA"/>
</dbReference>
<dbReference type="GeneID" id="97181149"/>
<dbReference type="Proteomes" id="UP000251241">
    <property type="component" value="Unassembled WGS sequence"/>
</dbReference>
<dbReference type="RefSeq" id="WP_112374558.1">
    <property type="nucleotide sequence ID" value="NZ_CP069793.1"/>
</dbReference>
<name>A0A2X2IW16_SPHMU</name>
<dbReference type="Gene3D" id="3.60.10.10">
    <property type="entry name" value="Endonuclease/exonuclease/phosphatase"/>
    <property type="match status" value="1"/>
</dbReference>
<reference evidence="2 3" key="1">
    <citation type="submission" date="2018-06" db="EMBL/GenBank/DDBJ databases">
        <authorList>
            <consortium name="Pathogen Informatics"/>
            <person name="Doyle S."/>
        </authorList>
    </citation>
    <scope>NUCLEOTIDE SEQUENCE [LARGE SCALE GENOMIC DNA]</scope>
    <source>
        <strain evidence="2 3">NCTC11343</strain>
    </source>
</reference>
<dbReference type="SUPFAM" id="SSF56219">
    <property type="entry name" value="DNase I-like"/>
    <property type="match status" value="1"/>
</dbReference>
<dbReference type="InterPro" id="IPR005135">
    <property type="entry name" value="Endo/exonuclease/phosphatase"/>
</dbReference>
<dbReference type="AlphaFoldDB" id="A0A2X2IW16"/>